<dbReference type="Gene3D" id="3.40.50.1000">
    <property type="entry name" value="HAD superfamily/HAD-like"/>
    <property type="match status" value="1"/>
</dbReference>
<evidence type="ECO:0000313" key="5">
    <source>
        <dbReference type="EMBL" id="VAW49158.1"/>
    </source>
</evidence>
<dbReference type="PANTHER" id="PTHR43434:SF23">
    <property type="entry name" value="PHOSPHOGLYCOLATE PHOSPHATASE"/>
    <property type="match status" value="1"/>
</dbReference>
<dbReference type="PANTHER" id="PTHR43434">
    <property type="entry name" value="PHOSPHOGLYCOLATE PHOSPHATASE"/>
    <property type="match status" value="1"/>
</dbReference>
<proteinExistence type="predicted"/>
<dbReference type="AlphaFoldDB" id="A0A3B0VZQ0"/>
<evidence type="ECO:0000256" key="1">
    <source>
        <dbReference type="ARBA" id="ARBA00022723"/>
    </source>
</evidence>
<dbReference type="SFLD" id="SFLDS00003">
    <property type="entry name" value="Haloacid_Dehalogenase"/>
    <property type="match status" value="1"/>
</dbReference>
<dbReference type="NCBIfam" id="TIGR01549">
    <property type="entry name" value="HAD-SF-IA-v1"/>
    <property type="match status" value="1"/>
</dbReference>
<dbReference type="InterPro" id="IPR006439">
    <property type="entry name" value="HAD-SF_hydro_IA"/>
</dbReference>
<keyword evidence="2" id="KW-0378">Hydrolase</keyword>
<reference evidence="5" key="1">
    <citation type="submission" date="2018-06" db="EMBL/GenBank/DDBJ databases">
        <authorList>
            <person name="Zhirakovskaya E."/>
        </authorList>
    </citation>
    <scope>NUCLEOTIDE SEQUENCE</scope>
</reference>
<keyword evidence="1" id="KW-0479">Metal-binding</keyword>
<dbReference type="InterPro" id="IPR050155">
    <property type="entry name" value="HAD-like_hydrolase_sf"/>
</dbReference>
<keyword evidence="5" id="KW-0489">Methyltransferase</keyword>
<name>A0A3B0VZQ0_9ZZZZ</name>
<dbReference type="GO" id="GO:0005829">
    <property type="term" value="C:cytosol"/>
    <property type="evidence" value="ECO:0007669"/>
    <property type="project" value="TreeGrafter"/>
</dbReference>
<sequence>MSIDCILFDLDGTLLDTSYDFAYALNQTCRDFNSPPLRYQALRQIVSQGGLAMTQLAFPTLEGEELDIRKQHFLNLYFQNIDHHTHIFSGLKQGLNVLAEQQIPWGIVTNKPTWLTEKLLQNITFPSPPNSVVCGDTLTVNKPNPEPLYLAAKQCQVNAKNCLYIGDHRRDIEAGINAGMQTAGAMFGYLTDNDYDNPWPTQLFFETPYDMSQYFQHTFSK</sequence>
<dbReference type="GO" id="GO:0008168">
    <property type="term" value="F:methyltransferase activity"/>
    <property type="evidence" value="ECO:0007669"/>
    <property type="project" value="UniProtKB-KW"/>
</dbReference>
<dbReference type="GO" id="GO:0032259">
    <property type="term" value="P:methylation"/>
    <property type="evidence" value="ECO:0007669"/>
    <property type="project" value="UniProtKB-KW"/>
</dbReference>
<evidence type="ECO:0000256" key="2">
    <source>
        <dbReference type="ARBA" id="ARBA00022801"/>
    </source>
</evidence>
<dbReference type="InterPro" id="IPR023198">
    <property type="entry name" value="PGP-like_dom2"/>
</dbReference>
<accession>A0A3B0VZQ0</accession>
<dbReference type="InterPro" id="IPR041492">
    <property type="entry name" value="HAD_2"/>
</dbReference>
<dbReference type="InterPro" id="IPR036412">
    <property type="entry name" value="HAD-like_sf"/>
</dbReference>
<keyword evidence="5" id="KW-0808">Transferase</keyword>
<evidence type="ECO:0000256" key="3">
    <source>
        <dbReference type="ARBA" id="ARBA00022842"/>
    </source>
</evidence>
<dbReference type="GO" id="GO:0006281">
    <property type="term" value="P:DNA repair"/>
    <property type="evidence" value="ECO:0007669"/>
    <property type="project" value="TreeGrafter"/>
</dbReference>
<dbReference type="Gene3D" id="1.10.150.240">
    <property type="entry name" value="Putative phosphatase, domain 2"/>
    <property type="match status" value="1"/>
</dbReference>
<protein>
    <submittedName>
        <fullName evidence="5">Similar to phosphoglycolate phosphatase, clustered with ubiquinone biosynthesis SAM-dependent O-methyltransferase</fullName>
    </submittedName>
</protein>
<dbReference type="SFLD" id="SFLDG01129">
    <property type="entry name" value="C1.5:_HAD__Beta-PGM__Phosphata"/>
    <property type="match status" value="1"/>
</dbReference>
<dbReference type="GO" id="GO:0046872">
    <property type="term" value="F:metal ion binding"/>
    <property type="evidence" value="ECO:0007669"/>
    <property type="project" value="UniProtKB-KW"/>
</dbReference>
<organism evidence="5">
    <name type="scientific">hydrothermal vent metagenome</name>
    <dbReference type="NCBI Taxonomy" id="652676"/>
    <lineage>
        <taxon>unclassified sequences</taxon>
        <taxon>metagenomes</taxon>
        <taxon>ecological metagenomes</taxon>
    </lineage>
</organism>
<keyword evidence="4" id="KW-0119">Carbohydrate metabolism</keyword>
<keyword evidence="5" id="KW-0830">Ubiquinone</keyword>
<dbReference type="Pfam" id="PF13419">
    <property type="entry name" value="HAD_2"/>
    <property type="match status" value="1"/>
</dbReference>
<dbReference type="GO" id="GO:0008967">
    <property type="term" value="F:phosphoglycolate phosphatase activity"/>
    <property type="evidence" value="ECO:0007669"/>
    <property type="project" value="TreeGrafter"/>
</dbReference>
<dbReference type="InterPro" id="IPR023214">
    <property type="entry name" value="HAD_sf"/>
</dbReference>
<dbReference type="SUPFAM" id="SSF56784">
    <property type="entry name" value="HAD-like"/>
    <property type="match status" value="1"/>
</dbReference>
<dbReference type="EMBL" id="UOFB01000326">
    <property type="protein sequence ID" value="VAW49158.1"/>
    <property type="molecule type" value="Genomic_DNA"/>
</dbReference>
<keyword evidence="3" id="KW-0460">Magnesium</keyword>
<evidence type="ECO:0000256" key="4">
    <source>
        <dbReference type="ARBA" id="ARBA00023277"/>
    </source>
</evidence>
<gene>
    <name evidence="5" type="ORF">MNBD_GAMMA04-2013</name>
</gene>